<keyword evidence="1" id="KW-0732">Signal</keyword>
<evidence type="ECO:0000313" key="3">
    <source>
        <dbReference type="Proteomes" id="UP000292110"/>
    </source>
</evidence>
<gene>
    <name evidence="2" type="ORF">EXE30_04250</name>
</gene>
<comment type="caution">
    <text evidence="2">The sequence shown here is derived from an EMBL/GenBank/DDBJ whole genome shotgun (WGS) entry which is preliminary data.</text>
</comment>
<keyword evidence="3" id="KW-1185">Reference proteome</keyword>
<feature type="chain" id="PRO_5020393869" evidence="1">
    <location>
        <begin position="24"/>
        <end position="97"/>
    </location>
</feature>
<feature type="signal peptide" evidence="1">
    <location>
        <begin position="1"/>
        <end position="23"/>
    </location>
</feature>
<name>A0A4Q6XAF7_9GAMM</name>
<dbReference type="Proteomes" id="UP000292110">
    <property type="component" value="Unassembled WGS sequence"/>
</dbReference>
<sequence>MYKKSYKLLFVFSLISISTISFATGTIHFNGNIVEDTCTTRHHNPDCERINDLFKKINNQSTSLEDLNNQSQKNSITEIKVEPLPDERSAVIIASYY</sequence>
<organism evidence="2 3">
    <name type="scientific">Acinetobacter halotolerans</name>
    <dbReference type="NCBI Taxonomy" id="1752076"/>
    <lineage>
        <taxon>Bacteria</taxon>
        <taxon>Pseudomonadati</taxon>
        <taxon>Pseudomonadota</taxon>
        <taxon>Gammaproteobacteria</taxon>
        <taxon>Moraxellales</taxon>
        <taxon>Moraxellaceae</taxon>
        <taxon>Acinetobacter</taxon>
    </lineage>
</organism>
<proteinExistence type="predicted"/>
<evidence type="ECO:0000256" key="1">
    <source>
        <dbReference type="SAM" id="SignalP"/>
    </source>
</evidence>
<dbReference type="AlphaFoldDB" id="A0A4Q6XAF7"/>
<dbReference type="EMBL" id="SGIM01000003">
    <property type="protein sequence ID" value="RZF54441.1"/>
    <property type="molecule type" value="Genomic_DNA"/>
</dbReference>
<evidence type="ECO:0000313" key="2">
    <source>
        <dbReference type="EMBL" id="RZF54441.1"/>
    </source>
</evidence>
<dbReference type="RefSeq" id="WP_130161339.1">
    <property type="nucleotide sequence ID" value="NZ_SGIM01000003.1"/>
</dbReference>
<accession>A0A4Q6XAF7</accession>
<protein>
    <submittedName>
        <fullName evidence="2">Type 1 fimbrial protein</fullName>
    </submittedName>
</protein>
<reference evidence="2 3" key="1">
    <citation type="submission" date="2019-02" db="EMBL/GenBank/DDBJ databases">
        <title>The draft genome of Acinetobacter halotolerans strain JCM 31009.</title>
        <authorList>
            <person name="Qin J."/>
            <person name="Feng Y."/>
            <person name="Nemec A."/>
            <person name="Zong Z."/>
        </authorList>
    </citation>
    <scope>NUCLEOTIDE SEQUENCE [LARGE SCALE GENOMIC DNA]</scope>
    <source>
        <strain evidence="2 3">JCM 31009</strain>
    </source>
</reference>